<reference evidence="3" key="2">
    <citation type="submission" date="2022-01" db="EMBL/GenBank/DDBJ databases">
        <authorList>
            <person name="Yamashiro T."/>
            <person name="Shiraishi A."/>
            <person name="Satake H."/>
            <person name="Nakayama K."/>
        </authorList>
    </citation>
    <scope>NUCLEOTIDE SEQUENCE</scope>
</reference>
<feature type="coiled-coil region" evidence="1">
    <location>
        <begin position="462"/>
        <end position="496"/>
    </location>
</feature>
<proteinExistence type="predicted"/>
<name>A0ABQ4WQD3_9ASTR</name>
<keyword evidence="4" id="KW-1185">Reference proteome</keyword>
<accession>A0ABQ4WQD3</accession>
<organism evidence="3 4">
    <name type="scientific">Tanacetum coccineum</name>
    <dbReference type="NCBI Taxonomy" id="301880"/>
    <lineage>
        <taxon>Eukaryota</taxon>
        <taxon>Viridiplantae</taxon>
        <taxon>Streptophyta</taxon>
        <taxon>Embryophyta</taxon>
        <taxon>Tracheophyta</taxon>
        <taxon>Spermatophyta</taxon>
        <taxon>Magnoliopsida</taxon>
        <taxon>eudicotyledons</taxon>
        <taxon>Gunneridae</taxon>
        <taxon>Pentapetalae</taxon>
        <taxon>asterids</taxon>
        <taxon>campanulids</taxon>
        <taxon>Asterales</taxon>
        <taxon>Asteraceae</taxon>
        <taxon>Asteroideae</taxon>
        <taxon>Anthemideae</taxon>
        <taxon>Anthemidinae</taxon>
        <taxon>Tanacetum</taxon>
    </lineage>
</organism>
<reference evidence="3" key="1">
    <citation type="journal article" date="2022" name="Int. J. Mol. Sci.">
        <title>Draft Genome of Tanacetum Coccineum: Genomic Comparison of Closely Related Tanacetum-Family Plants.</title>
        <authorList>
            <person name="Yamashiro T."/>
            <person name="Shiraishi A."/>
            <person name="Nakayama K."/>
            <person name="Satake H."/>
        </authorList>
    </citation>
    <scope>NUCLEOTIDE SEQUENCE</scope>
</reference>
<evidence type="ECO:0000256" key="1">
    <source>
        <dbReference type="SAM" id="Coils"/>
    </source>
</evidence>
<sequence length="632" mass="71045">MNTVEAISCSGDLRELRPFDRPTREVLDLAFRNRTSCGAAHFSYRLLTIMCRFLSVSSLAFGVEFRDILRWDSGCRVDSPWASQLRSYPLLTRAAAFKAWTVEIASSHYAPFRIPSEPGEMAPESLEAVVLPNLKGWKKKFFLLDRRAIPDAMPWRHGDTDLYDDLSANYNEDDVSRLSKVLLPLRPPPRYLLYMCGLTMACQNSELLYNIKDQDKNVINMYTFLKLPFWTGTVVSRGDPIPEDQRPKPRVTPPLPAGIKIPDLTPFQKNLEKPNSKIDAARERKEKQSLAKTEAKRGAARAAEEPRKKRKTQKHNEVAQSGSDETLSVNSLRQTRPAFRKKSNPDTDVVPGTSQAEKEVVDLSGNTRAPTPPATTAQPSPRHEHPNSQKHAAKVGHSYRYVPNWGLRNDLCVCTFRACRELVSHLATPAEDEFLGNLTNAEVVSRAYQTLGKSVLAQGGLLKRHEQLNHNYVEKIQGLEEKVGGLEREKLALSDEVVKAETDRKKLVREFIPTVIKRLHTSVEYRRSLAAPVGSCFTAGWLDGLSLGRTEEQIAQILSESRDLDIEGSKTWEAKHRELFTKSYPYVQKIADSYDFPMSELLKVVPDVPSTDKGTTSSPPKDASDTPFVTTT</sequence>
<feature type="region of interest" description="Disordered" evidence="2">
    <location>
        <begin position="238"/>
        <end position="393"/>
    </location>
</feature>
<evidence type="ECO:0000256" key="2">
    <source>
        <dbReference type="SAM" id="MobiDB-lite"/>
    </source>
</evidence>
<feature type="compositionally biased region" description="Basic and acidic residues" evidence="2">
    <location>
        <begin position="270"/>
        <end position="307"/>
    </location>
</feature>
<evidence type="ECO:0000313" key="4">
    <source>
        <dbReference type="Proteomes" id="UP001151760"/>
    </source>
</evidence>
<comment type="caution">
    <text evidence="3">The sequence shown here is derived from an EMBL/GenBank/DDBJ whole genome shotgun (WGS) entry which is preliminary data.</text>
</comment>
<feature type="region of interest" description="Disordered" evidence="2">
    <location>
        <begin position="607"/>
        <end position="632"/>
    </location>
</feature>
<dbReference type="EMBL" id="BQNB010008845">
    <property type="protein sequence ID" value="GJS55094.1"/>
    <property type="molecule type" value="Genomic_DNA"/>
</dbReference>
<gene>
    <name evidence="3" type="ORF">Tco_0628456</name>
</gene>
<keyword evidence="1" id="KW-0175">Coiled coil</keyword>
<protein>
    <submittedName>
        <fullName evidence="3">Uncharacterized protein</fullName>
    </submittedName>
</protein>
<dbReference type="Proteomes" id="UP001151760">
    <property type="component" value="Unassembled WGS sequence"/>
</dbReference>
<evidence type="ECO:0000313" key="3">
    <source>
        <dbReference type="EMBL" id="GJS55094.1"/>
    </source>
</evidence>
<feature type="compositionally biased region" description="Polar residues" evidence="2">
    <location>
        <begin position="318"/>
        <end position="334"/>
    </location>
</feature>